<feature type="transmembrane region" description="Helical" evidence="7">
    <location>
        <begin position="498"/>
        <end position="519"/>
    </location>
</feature>
<feature type="transmembrane region" description="Helical" evidence="7">
    <location>
        <begin position="572"/>
        <end position="590"/>
    </location>
</feature>
<dbReference type="InterPro" id="IPR049555">
    <property type="entry name" value="GDT1-like_CS"/>
</dbReference>
<feature type="compositionally biased region" description="Basic and acidic residues" evidence="6">
    <location>
        <begin position="273"/>
        <end position="291"/>
    </location>
</feature>
<name>A0A4U0U9G6_9PEZI</name>
<feature type="compositionally biased region" description="Basic and acidic residues" evidence="6">
    <location>
        <begin position="243"/>
        <end position="262"/>
    </location>
</feature>
<feature type="compositionally biased region" description="Basic and acidic residues" evidence="6">
    <location>
        <begin position="209"/>
        <end position="226"/>
    </location>
</feature>
<evidence type="ECO:0000256" key="4">
    <source>
        <dbReference type="ARBA" id="ARBA00022989"/>
    </source>
</evidence>
<feature type="compositionally biased region" description="Basic and acidic residues" evidence="6">
    <location>
        <begin position="153"/>
        <end position="167"/>
    </location>
</feature>
<dbReference type="Pfam" id="PF01169">
    <property type="entry name" value="GDT1"/>
    <property type="match status" value="2"/>
</dbReference>
<feature type="transmembrane region" description="Helical" evidence="7">
    <location>
        <begin position="387"/>
        <end position="407"/>
    </location>
</feature>
<feature type="region of interest" description="Disordered" evidence="6">
    <location>
        <begin position="46"/>
        <end position="344"/>
    </location>
</feature>
<feature type="compositionally biased region" description="Polar residues" evidence="6">
    <location>
        <begin position="307"/>
        <end position="316"/>
    </location>
</feature>
<comment type="caution">
    <text evidence="9">The sequence shown here is derived from an EMBL/GenBank/DDBJ whole genome shotgun (WGS) entry which is preliminary data.</text>
</comment>
<organism evidence="9 10">
    <name type="scientific">Salinomyces thailandicus</name>
    <dbReference type="NCBI Taxonomy" id="706561"/>
    <lineage>
        <taxon>Eukaryota</taxon>
        <taxon>Fungi</taxon>
        <taxon>Dikarya</taxon>
        <taxon>Ascomycota</taxon>
        <taxon>Pezizomycotina</taxon>
        <taxon>Dothideomycetes</taxon>
        <taxon>Dothideomycetidae</taxon>
        <taxon>Mycosphaerellales</taxon>
        <taxon>Teratosphaeriaceae</taxon>
        <taxon>Salinomyces</taxon>
    </lineage>
</organism>
<evidence type="ECO:0000256" key="5">
    <source>
        <dbReference type="ARBA" id="ARBA00023136"/>
    </source>
</evidence>
<evidence type="ECO:0000256" key="3">
    <source>
        <dbReference type="ARBA" id="ARBA00022692"/>
    </source>
</evidence>
<evidence type="ECO:0000256" key="6">
    <source>
        <dbReference type="SAM" id="MobiDB-lite"/>
    </source>
</evidence>
<keyword evidence="3 7" id="KW-0812">Transmembrane</keyword>
<feature type="region of interest" description="Disordered" evidence="6">
    <location>
        <begin position="447"/>
        <end position="494"/>
    </location>
</feature>
<feature type="compositionally biased region" description="Low complexity" evidence="6">
    <location>
        <begin position="65"/>
        <end position="74"/>
    </location>
</feature>
<sequence length="597" mass="63424">MRLRRASPLLLLLLPAFAAADLDSPKNGRLQKRDTERLTKEEILELNVAKGQTAGKGKAKFRPQADAADATTTTEEGRKPSTSPKPYVGTDDAPVDGLDGKPHAGPFVDTTPDETTTRRKGAADATTTAKSRPTSLEKFAEASSEDGWSLADIPEKNDGVMNDEARVAPKKGTTGTEGGISEKTKDNTFKGDAEKKPKAPNEAPPLPHSEQERMAAEQGKTQEKSSSKKAAGKGAKGAKGAKAGKDEAKENEKDGDTAKKGGEYGAGGLGLEKPADLPDKPHNIPHPDHKGPGSVEGGPQAREPPVDSNTGNNKWLQDTMPYTEGSSKPPTNARPQPAITSPGTVGDTDWHEWFHSFGLSLTMILFSEIGDKTFLVAALMAMRHDRLLVFTAALAALILMTILSAILGHVLPTLLPKRLTTFAAALLFLVFGARLLREGLAMPADSGVGEEMREVEAELEEKESQTARHSSSAMESGRSEKLPSTSPSSSPRQGLSGLTNLLTLVLSPAWVQTFIMTFLGEWGDRSQIATIAMAAGQDYWWVTLGAITGHACCTGLAVIGGRALAGRVSMRVVTIGGAVAFLAFGLIYMYECFTETS</sequence>
<evidence type="ECO:0000256" key="7">
    <source>
        <dbReference type="SAM" id="Phobius"/>
    </source>
</evidence>
<keyword evidence="4 7" id="KW-1133">Transmembrane helix</keyword>
<dbReference type="OrthoDB" id="442680at2759"/>
<feature type="chain" id="PRO_5020611343" evidence="8">
    <location>
        <begin position="21"/>
        <end position="597"/>
    </location>
</feature>
<feature type="compositionally biased region" description="Low complexity" evidence="6">
    <location>
        <begin position="483"/>
        <end position="494"/>
    </location>
</feature>
<feature type="transmembrane region" description="Helical" evidence="7">
    <location>
        <begin position="419"/>
        <end position="436"/>
    </location>
</feature>
<feature type="signal peptide" evidence="8">
    <location>
        <begin position="1"/>
        <end position="20"/>
    </location>
</feature>
<comment type="subcellular location">
    <subcellularLocation>
        <location evidence="1">Membrane</location>
        <topology evidence="1">Multi-pass membrane protein</topology>
    </subcellularLocation>
</comment>
<evidence type="ECO:0000256" key="1">
    <source>
        <dbReference type="ARBA" id="ARBA00004141"/>
    </source>
</evidence>
<dbReference type="GO" id="GO:0032472">
    <property type="term" value="P:Golgi calcium ion transport"/>
    <property type="evidence" value="ECO:0007669"/>
    <property type="project" value="TreeGrafter"/>
</dbReference>
<evidence type="ECO:0000313" key="10">
    <source>
        <dbReference type="Proteomes" id="UP000308549"/>
    </source>
</evidence>
<dbReference type="InterPro" id="IPR001727">
    <property type="entry name" value="GDT1-like"/>
</dbReference>
<protein>
    <submittedName>
        <fullName evidence="9">Uncharacterized protein</fullName>
    </submittedName>
</protein>
<reference evidence="9 10" key="1">
    <citation type="submission" date="2017-03" db="EMBL/GenBank/DDBJ databases">
        <title>Genomes of endolithic fungi from Antarctica.</title>
        <authorList>
            <person name="Coleine C."/>
            <person name="Masonjones S."/>
            <person name="Stajich J.E."/>
        </authorList>
    </citation>
    <scope>NUCLEOTIDE SEQUENCE [LARGE SCALE GENOMIC DNA]</scope>
    <source>
        <strain evidence="9 10">CCFEE 6315</strain>
    </source>
</reference>
<dbReference type="PANTHER" id="PTHR12608:SF1">
    <property type="entry name" value="TRANSMEMBRANE PROTEIN 165"/>
    <property type="match status" value="1"/>
</dbReference>
<dbReference type="Proteomes" id="UP000308549">
    <property type="component" value="Unassembled WGS sequence"/>
</dbReference>
<feature type="compositionally biased region" description="Basic and acidic residues" evidence="6">
    <location>
        <begin position="180"/>
        <end position="199"/>
    </location>
</feature>
<dbReference type="GO" id="GO:0032468">
    <property type="term" value="P:Golgi calcium ion homeostasis"/>
    <property type="evidence" value="ECO:0007669"/>
    <property type="project" value="TreeGrafter"/>
</dbReference>
<feature type="compositionally biased region" description="Basic and acidic residues" evidence="6">
    <location>
        <begin position="450"/>
        <end position="466"/>
    </location>
</feature>
<dbReference type="AlphaFoldDB" id="A0A4U0U9G6"/>
<dbReference type="PROSITE" id="PS01214">
    <property type="entry name" value="UPF0016"/>
    <property type="match status" value="1"/>
</dbReference>
<comment type="similarity">
    <text evidence="2">Belongs to the GDT1 family.</text>
</comment>
<keyword evidence="5 7" id="KW-0472">Membrane</keyword>
<feature type="compositionally biased region" description="Polar residues" evidence="6">
    <location>
        <begin position="324"/>
        <end position="343"/>
    </location>
</feature>
<evidence type="ECO:0000256" key="2">
    <source>
        <dbReference type="ARBA" id="ARBA00009190"/>
    </source>
</evidence>
<dbReference type="GO" id="GO:0005384">
    <property type="term" value="F:manganese ion transmembrane transporter activity"/>
    <property type="evidence" value="ECO:0007669"/>
    <property type="project" value="TreeGrafter"/>
</dbReference>
<feature type="compositionally biased region" description="Low complexity" evidence="6">
    <location>
        <begin position="228"/>
        <end position="241"/>
    </location>
</feature>
<dbReference type="GO" id="GO:0000329">
    <property type="term" value="C:fungal-type vacuole membrane"/>
    <property type="evidence" value="ECO:0007669"/>
    <property type="project" value="TreeGrafter"/>
</dbReference>
<keyword evidence="8" id="KW-0732">Signal</keyword>
<accession>A0A4U0U9G6</accession>
<keyword evidence="10" id="KW-1185">Reference proteome</keyword>
<dbReference type="PANTHER" id="PTHR12608">
    <property type="entry name" value="TRANSMEMBRANE PROTEIN HTP-1 RELATED"/>
    <property type="match status" value="1"/>
</dbReference>
<feature type="compositionally biased region" description="Polar residues" evidence="6">
    <location>
        <begin position="125"/>
        <end position="134"/>
    </location>
</feature>
<dbReference type="EMBL" id="NAJL01000006">
    <property type="protein sequence ID" value="TKA31980.1"/>
    <property type="molecule type" value="Genomic_DNA"/>
</dbReference>
<dbReference type="GO" id="GO:0015085">
    <property type="term" value="F:calcium ion transmembrane transporter activity"/>
    <property type="evidence" value="ECO:0007669"/>
    <property type="project" value="TreeGrafter"/>
</dbReference>
<proteinExistence type="inferred from homology"/>
<feature type="transmembrane region" description="Helical" evidence="7">
    <location>
        <begin position="539"/>
        <end position="560"/>
    </location>
</feature>
<gene>
    <name evidence="9" type="ORF">B0A50_01225</name>
</gene>
<evidence type="ECO:0000313" key="9">
    <source>
        <dbReference type="EMBL" id="TKA31980.1"/>
    </source>
</evidence>
<evidence type="ECO:0000256" key="8">
    <source>
        <dbReference type="SAM" id="SignalP"/>
    </source>
</evidence>
<dbReference type="GO" id="GO:0005794">
    <property type="term" value="C:Golgi apparatus"/>
    <property type="evidence" value="ECO:0007669"/>
    <property type="project" value="TreeGrafter"/>
</dbReference>